<dbReference type="AlphaFoldDB" id="A0A1X3DD35"/>
<organism evidence="3 4">
    <name type="scientific">Neisseria dentiae</name>
    <dbReference type="NCBI Taxonomy" id="194197"/>
    <lineage>
        <taxon>Bacteria</taxon>
        <taxon>Pseudomonadati</taxon>
        <taxon>Pseudomonadota</taxon>
        <taxon>Betaproteobacteria</taxon>
        <taxon>Neisseriales</taxon>
        <taxon>Neisseriaceae</taxon>
        <taxon>Neisseria</taxon>
    </lineage>
</organism>
<gene>
    <name evidence="3" type="ORF">BWD09_05210</name>
</gene>
<dbReference type="InterPro" id="IPR054246">
    <property type="entry name" value="DUF6973"/>
</dbReference>
<sequence length="231" mass="25337">MKRISLLISVLLLSACQIHSDESRRNKILKFAANHPVAAQAIGLPGENAVNITGNAARFALKTGLDNRANGGEGLGTQVNAVRNTLWQAAITARFGTEIAEKIGNAYEDDTAIRENKIQYFSRAAADQAADLRNNRIGRTIGAANPDTDMKTLAQTVLNHYQKEGLWTARSVTEKGRTSWRISRTKISRAEQQAAANRLKILNENGFSAEEQQEYDKTLATQTAGNKQESR</sequence>
<dbReference type="RefSeq" id="WP_085365653.1">
    <property type="nucleotide sequence ID" value="NZ_CAUJPZ010000006.1"/>
</dbReference>
<feature type="domain" description="DUF6973" evidence="2">
    <location>
        <begin position="71"/>
        <end position="163"/>
    </location>
</feature>
<dbReference type="EMBL" id="MTBO01000009">
    <property type="protein sequence ID" value="OSI17685.1"/>
    <property type="molecule type" value="Genomic_DNA"/>
</dbReference>
<comment type="caution">
    <text evidence="3">The sequence shown here is derived from an EMBL/GenBank/DDBJ whole genome shotgun (WGS) entry which is preliminary data.</text>
</comment>
<dbReference type="Proteomes" id="UP000193118">
    <property type="component" value="Unassembled WGS sequence"/>
</dbReference>
<evidence type="ECO:0000256" key="1">
    <source>
        <dbReference type="SAM" id="MobiDB-lite"/>
    </source>
</evidence>
<dbReference type="OrthoDB" id="6458461at2"/>
<keyword evidence="4" id="KW-1185">Reference proteome</keyword>
<feature type="region of interest" description="Disordered" evidence="1">
    <location>
        <begin position="210"/>
        <end position="231"/>
    </location>
</feature>
<name>A0A1X3DD35_9NEIS</name>
<evidence type="ECO:0000313" key="3">
    <source>
        <dbReference type="EMBL" id="OSI17685.1"/>
    </source>
</evidence>
<evidence type="ECO:0000259" key="2">
    <source>
        <dbReference type="Pfam" id="PF22322"/>
    </source>
</evidence>
<reference evidence="4" key="1">
    <citation type="submission" date="2017-01" db="EMBL/GenBank/DDBJ databases">
        <authorList>
            <person name="Wolfgang W.J."/>
            <person name="Cole J."/>
            <person name="Wroblewski D."/>
            <person name="Mcginnis J."/>
            <person name="Musser K.A."/>
        </authorList>
    </citation>
    <scope>NUCLEOTIDE SEQUENCE [LARGE SCALE GENOMIC DNA]</scope>
    <source>
        <strain evidence="4">DSM 19151</strain>
    </source>
</reference>
<accession>A0A1X3DD35</accession>
<proteinExistence type="predicted"/>
<evidence type="ECO:0000313" key="4">
    <source>
        <dbReference type="Proteomes" id="UP000193118"/>
    </source>
</evidence>
<dbReference type="GeneID" id="94580458"/>
<feature type="compositionally biased region" description="Polar residues" evidence="1">
    <location>
        <begin position="219"/>
        <end position="231"/>
    </location>
</feature>
<protein>
    <recommendedName>
        <fullName evidence="2">DUF6973 domain-containing protein</fullName>
    </recommendedName>
</protein>
<dbReference type="PROSITE" id="PS51257">
    <property type="entry name" value="PROKAR_LIPOPROTEIN"/>
    <property type="match status" value="1"/>
</dbReference>
<dbReference type="STRING" id="194197.BWD09_05210"/>
<dbReference type="Pfam" id="PF22322">
    <property type="entry name" value="DUF6973"/>
    <property type="match status" value="1"/>
</dbReference>